<dbReference type="SUPFAM" id="SSF52540">
    <property type="entry name" value="P-loop containing nucleoside triphosphate hydrolases"/>
    <property type="match status" value="1"/>
</dbReference>
<feature type="domain" description="AAA+ ATPase" evidence="6">
    <location>
        <begin position="172"/>
        <end position="327"/>
    </location>
</feature>
<dbReference type="InterPro" id="IPR057135">
    <property type="entry name" value="At4g27190-like_LRR"/>
</dbReference>
<dbReference type="PANTHER" id="PTHR33463">
    <property type="entry name" value="NB-ARC DOMAIN-CONTAINING PROTEIN-RELATED"/>
    <property type="match status" value="1"/>
</dbReference>
<dbReference type="EnsemblPlants" id="QL01p042065:mrna">
    <property type="protein sequence ID" value="QL01p042065:mrna"/>
    <property type="gene ID" value="QL01p042065"/>
</dbReference>
<dbReference type="SMART" id="SM00382">
    <property type="entry name" value="AAA"/>
    <property type="match status" value="1"/>
</dbReference>
<reference evidence="7" key="2">
    <citation type="submission" date="2021-01" db="UniProtKB">
        <authorList>
            <consortium name="EnsemblPlants"/>
        </authorList>
    </citation>
    <scope>IDENTIFICATION</scope>
</reference>
<dbReference type="GO" id="GO:0043531">
    <property type="term" value="F:ADP binding"/>
    <property type="evidence" value="ECO:0007669"/>
    <property type="project" value="InterPro"/>
</dbReference>
<dbReference type="InterPro" id="IPR002182">
    <property type="entry name" value="NB-ARC"/>
</dbReference>
<dbReference type="SUPFAM" id="SSF52047">
    <property type="entry name" value="RNI-like"/>
    <property type="match status" value="1"/>
</dbReference>
<reference evidence="7 8" key="1">
    <citation type="journal article" date="2016" name="G3 (Bethesda)">
        <title>First Draft Assembly and Annotation of the Genome of a California Endemic Oak Quercus lobata Nee (Fagaceae).</title>
        <authorList>
            <person name="Sork V.L."/>
            <person name="Fitz-Gibbon S.T."/>
            <person name="Puiu D."/>
            <person name="Crepeau M."/>
            <person name="Gugger P.F."/>
            <person name="Sherman R."/>
            <person name="Stevens K."/>
            <person name="Langley C.H."/>
            <person name="Pellegrini M."/>
            <person name="Salzberg S.L."/>
        </authorList>
    </citation>
    <scope>NUCLEOTIDE SEQUENCE [LARGE SCALE GENOMIC DNA]</scope>
    <source>
        <strain evidence="7 8">cv. SW786</strain>
    </source>
</reference>
<dbReference type="Gene3D" id="1.10.8.430">
    <property type="entry name" value="Helical domain of apoptotic protease-activating factors"/>
    <property type="match status" value="1"/>
</dbReference>
<evidence type="ECO:0000256" key="4">
    <source>
        <dbReference type="ARBA" id="ARBA00022840"/>
    </source>
</evidence>
<evidence type="ECO:0000256" key="2">
    <source>
        <dbReference type="ARBA" id="ARBA00022741"/>
    </source>
</evidence>
<name>A0A7N2KQK1_QUELO</name>
<evidence type="ECO:0000256" key="3">
    <source>
        <dbReference type="ARBA" id="ARBA00022821"/>
    </source>
</evidence>
<evidence type="ECO:0000256" key="1">
    <source>
        <dbReference type="ARBA" id="ARBA00008894"/>
    </source>
</evidence>
<keyword evidence="4" id="KW-0067">ATP-binding</keyword>
<dbReference type="SUPFAM" id="SSF52058">
    <property type="entry name" value="L domain-like"/>
    <property type="match status" value="2"/>
</dbReference>
<dbReference type="GO" id="GO:0005524">
    <property type="term" value="F:ATP binding"/>
    <property type="evidence" value="ECO:0007669"/>
    <property type="project" value="UniProtKB-KW"/>
</dbReference>
<dbReference type="InterPro" id="IPR032675">
    <property type="entry name" value="LRR_dom_sf"/>
</dbReference>
<dbReference type="PANTHER" id="PTHR33463:SF203">
    <property type="entry name" value="AAA+ ATPASE DOMAIN-CONTAINING PROTEIN"/>
    <property type="match status" value="1"/>
</dbReference>
<feature type="region of interest" description="Disordered" evidence="5">
    <location>
        <begin position="1516"/>
        <end position="1549"/>
    </location>
</feature>
<evidence type="ECO:0000259" key="6">
    <source>
        <dbReference type="SMART" id="SM00382"/>
    </source>
</evidence>
<keyword evidence="2" id="KW-0547">Nucleotide-binding</keyword>
<dbReference type="InterPro" id="IPR003593">
    <property type="entry name" value="AAA+_ATPase"/>
</dbReference>
<dbReference type="Gramene" id="QL01p042065:mrna">
    <property type="protein sequence ID" value="QL01p042065:mrna"/>
    <property type="gene ID" value="QL01p042065"/>
</dbReference>
<dbReference type="GO" id="GO:0006952">
    <property type="term" value="P:defense response"/>
    <property type="evidence" value="ECO:0007669"/>
    <property type="project" value="UniProtKB-KW"/>
</dbReference>
<dbReference type="EMBL" id="LRBV02000001">
    <property type="status" value="NOT_ANNOTATED_CDS"/>
    <property type="molecule type" value="Genomic_DNA"/>
</dbReference>
<sequence>MNFLELIGEKILDCVLAALGRNLDYLIHYKSNVDNLIPQVIYLLDAKDSIQNEVAAARRNLMEIHPHVQTWLTRSDGIIAEAEEFIRNNGQAKMTCCNGWCPNLKSRYQVSKRAIEIGLKVKEIKDEGKFDRVGYRKSPQAVGTATSNTGYEAFESRMQTLTGVLEALKDPKITRIGVYGMGGVGKTMLAKEVVKQAQKDQLFDKYLFLVVSKDPVLKNIQREMAERLGLKLEVESESVRGDQLRERLKQEKKTLIIIDDIWEALNLEYLGISFGDDQKGCKLLLTSRFYNVLCNDMDTQKQIPVEVLLKNEARNLFEKIVGDLAKRPEIQPNMLKIVEECSGLPIAIKTVANTLKNEKDIKVWEDAVNMFKMSEPIKIAGMDEKVYKSIKWSCEFLKSNEAKSLWLLCSLHREDYNIKVEDLIKYGVGLSLFGNLDKIEVARGRVHTLVKRLKDSSLLLEGDYNGTVKMHDVIRDVAINIAAEEKQMFMIRNTTDLQERLNCEDSRAISLPYIDDCDLPKRFECPNLHLFFMFDQKETLGIPISFFEGLKELRVLSLSQTWFEILPSSHLSLEKLRTLTLKGTVKDVTIIGELKNLKILSLSLKIFEQLPKEIGHLTHLQLLDLEECSDLKVIPPNVLSNMKILQELYLPRTVEWEVEEQSTERSNAMVSELDNLYHLIMLHVHIQNSKILPKAMVFERLVSYRIAIGSYFYGGEMLDASRILKLNISLQSDDGYKVLLRKCEALFLREMKGVKNILYELDSEGFQSLKHLTVQGNDEIQYIIKSMGVLGSVFPILESINLSNMINLKRICNTRLPAESFRNLRVVKVSKCCNLEFVFSSSMFGCFSHLQEMEIDDCKKMSEIIAIERKEEIEVNSDDNIMFAQLHSLTMSKLLKLKGFFSDDEYLVLFNRKVVFPNLEELEIEGMDSMKMIWPDQLILDSFCKLENLTVSKFTNLTNILPPNMPRTLQNLKRLKIDSCGSIEEVFEIQRTNNVEETHDIAATELRSLELVNLGKLKHVWSMDPQGIITFGKLNTVYIYGCSSLKSVFPTSVAKALMQLEMLKIDDCATVEQIIAKEEGIETTTLFVFPRLFSLNLGSLPELKSFYPGKHTSEWPLLNRLTIYECDKLKIFGSNKESVEETNGLDHDVSVIQQCFFSSEKDKFPNLEILSLDEGDAMNETCGGPSAEFYCNLKELWLYGNGEIPNVEAPIARAGVSDIRRLKNIVPFSSTSFHYLRELRVRRSNVLISLLTPSTARTLVQLQWIDIMDCKRMTEIVANEGSEAEAGDEIAFNNLTLLQLDNLPSLTAFHLGNRTIKFPSLDEVAVWNCPKLISLLTLSTARTLVQLKMIRIYECKTMTEIVANEGSEAEARDEIAFNNLTHLYLDSLPSLTAFHLGNRTIKFPSLDKGSEAEAGDEITFNNLTSLRLKNLPSLTAFHLGNRIIKFPSLDEVMVENCPKLKIFCSGVLSTPKLTWVWMEGNLRVKKEGDGDGDLNTTIKEYWEAKLETCDQKFAEKIDASDGEESEHDANDDLERETTSEVGDTQCDGE</sequence>
<evidence type="ECO:0000256" key="5">
    <source>
        <dbReference type="SAM" id="MobiDB-lite"/>
    </source>
</evidence>
<dbReference type="PRINTS" id="PR00364">
    <property type="entry name" value="DISEASERSIST"/>
</dbReference>
<dbReference type="InterPro" id="IPR050905">
    <property type="entry name" value="Plant_NBS-LRR"/>
</dbReference>
<evidence type="ECO:0000313" key="8">
    <source>
        <dbReference type="Proteomes" id="UP000594261"/>
    </source>
</evidence>
<evidence type="ECO:0000313" key="7">
    <source>
        <dbReference type="EnsemblPlants" id="QL01p042065:mrna"/>
    </source>
</evidence>
<comment type="similarity">
    <text evidence="1">Belongs to the disease resistance NB-LRR family.</text>
</comment>
<accession>A0A7N2KQK1</accession>
<organism evidence="7 8">
    <name type="scientific">Quercus lobata</name>
    <name type="common">Valley oak</name>
    <dbReference type="NCBI Taxonomy" id="97700"/>
    <lineage>
        <taxon>Eukaryota</taxon>
        <taxon>Viridiplantae</taxon>
        <taxon>Streptophyta</taxon>
        <taxon>Embryophyta</taxon>
        <taxon>Tracheophyta</taxon>
        <taxon>Spermatophyta</taxon>
        <taxon>Magnoliopsida</taxon>
        <taxon>eudicotyledons</taxon>
        <taxon>Gunneridae</taxon>
        <taxon>Pentapetalae</taxon>
        <taxon>rosids</taxon>
        <taxon>fabids</taxon>
        <taxon>Fagales</taxon>
        <taxon>Fagaceae</taxon>
        <taxon>Quercus</taxon>
    </lineage>
</organism>
<keyword evidence="8" id="KW-1185">Reference proteome</keyword>
<dbReference type="InterPro" id="IPR027417">
    <property type="entry name" value="P-loop_NTPase"/>
</dbReference>
<dbReference type="FunFam" id="3.40.50.300:FF:001091">
    <property type="entry name" value="Probable disease resistance protein At1g61300"/>
    <property type="match status" value="1"/>
</dbReference>
<keyword evidence="3" id="KW-0611">Plant defense</keyword>
<dbReference type="InParanoid" id="A0A7N2KQK1"/>
<feature type="compositionally biased region" description="Basic and acidic residues" evidence="5">
    <location>
        <begin position="1527"/>
        <end position="1538"/>
    </location>
</feature>
<dbReference type="Gene3D" id="3.80.10.10">
    <property type="entry name" value="Ribonuclease Inhibitor"/>
    <property type="match status" value="4"/>
</dbReference>
<dbReference type="InterPro" id="IPR042197">
    <property type="entry name" value="Apaf_helical"/>
</dbReference>
<dbReference type="Gene3D" id="3.40.50.300">
    <property type="entry name" value="P-loop containing nucleotide triphosphate hydrolases"/>
    <property type="match status" value="1"/>
</dbReference>
<dbReference type="Pfam" id="PF00931">
    <property type="entry name" value="NB-ARC"/>
    <property type="match status" value="1"/>
</dbReference>
<proteinExistence type="inferred from homology"/>
<protein>
    <recommendedName>
        <fullName evidence="6">AAA+ ATPase domain-containing protein</fullName>
    </recommendedName>
</protein>
<dbReference type="Proteomes" id="UP000594261">
    <property type="component" value="Chromosome 1"/>
</dbReference>
<dbReference type="Pfam" id="PF23247">
    <property type="entry name" value="LRR_RPS2"/>
    <property type="match status" value="2"/>
</dbReference>